<dbReference type="AlphaFoldDB" id="A0AA51N9R8"/>
<feature type="transmembrane region" description="Helical" evidence="6">
    <location>
        <begin position="242"/>
        <end position="262"/>
    </location>
</feature>
<evidence type="ECO:0000256" key="3">
    <source>
        <dbReference type="ARBA" id="ARBA00022692"/>
    </source>
</evidence>
<keyword evidence="2" id="KW-1003">Cell membrane</keyword>
<dbReference type="InterPro" id="IPR050545">
    <property type="entry name" value="Mycobact_MmpL"/>
</dbReference>
<organism evidence="8 9">
    <name type="scientific">Marivirga salinarum</name>
    <dbReference type="NCBI Taxonomy" id="3059078"/>
    <lineage>
        <taxon>Bacteria</taxon>
        <taxon>Pseudomonadati</taxon>
        <taxon>Bacteroidota</taxon>
        <taxon>Cytophagia</taxon>
        <taxon>Cytophagales</taxon>
        <taxon>Marivirgaceae</taxon>
        <taxon>Marivirga</taxon>
    </lineage>
</organism>
<feature type="transmembrane region" description="Helical" evidence="6">
    <location>
        <begin position="340"/>
        <end position="363"/>
    </location>
</feature>
<dbReference type="KEGG" id="msaa:QYS49_38395"/>
<feature type="transmembrane region" description="Helical" evidence="6">
    <location>
        <begin position="686"/>
        <end position="708"/>
    </location>
</feature>
<dbReference type="Gene3D" id="1.20.1640.10">
    <property type="entry name" value="Multidrug efflux transporter AcrB transmembrane domain"/>
    <property type="match status" value="2"/>
</dbReference>
<feature type="transmembrane region" description="Helical" evidence="6">
    <location>
        <begin position="714"/>
        <end position="740"/>
    </location>
</feature>
<dbReference type="GO" id="GO:0005886">
    <property type="term" value="C:plasma membrane"/>
    <property type="evidence" value="ECO:0007669"/>
    <property type="project" value="UniProtKB-SubCell"/>
</dbReference>
<feature type="domain" description="SSD" evidence="7">
    <location>
        <begin position="618"/>
        <end position="741"/>
    </location>
</feature>
<name>A0AA51N9R8_9BACT</name>
<dbReference type="Proteomes" id="UP001230496">
    <property type="component" value="Chromosome"/>
</dbReference>
<feature type="transmembrane region" description="Helical" evidence="6">
    <location>
        <begin position="618"/>
        <end position="638"/>
    </location>
</feature>
<keyword evidence="9" id="KW-1185">Reference proteome</keyword>
<dbReference type="InterPro" id="IPR000731">
    <property type="entry name" value="SSD"/>
</dbReference>
<sequence length="744" mass="84520">MKKLAKQFYNNFNEKEFRFMLYAVWLISIAFFISQFPKLSVAFEFEKFFADDNKDKVFFEQHVEKFGYDNDYLLVAIENQSSVFESDFLIKIEQWKNDLDTLKGIESTQSVFDLKHLIKSPYGITAIPLIHTKDSEKLSSDSSRIMRHPLYNNFISSDAKSLIIQLNHKHFKSPKSELEFFNTLNSSLSQSGIIDYRLVGKLVAQQSFIKHIRSDFSVFLGLGILVTIILLLLIYRSFNIMLLPLLMSISSLVYLLGFMAILNIELSILSVLIPPIILFVSTSDAIHLVNAYRQNEEKDFLERLKSSIKKVFSPTLLTSVTTALGFFSLLILPTQPIRELGLFAALGVLIAFGVNFLFGPLLIRKNYKSQTIKLPYKLWAVKLIRKRKIVFGVYSVLIIISIIGFLQLKTDAYLLKDLPEDSQVRNDFEYLDKAFGGSKPWEMAILPANAPDDVLDYDLLKEALKIESYLKNSFGIEKLLSPLDIVKYANQIDKGGVNQFYKFPNKEDFKNQKPIRNQLISRGVADGVMDSSEQYARFAGFIPEWGSHETQKRNHALESFIDEEIDESILKAKITGTTYLIDKSNESLSVELLKGLLLAVLMIAIVLAIYFKSFKMLLISLLPNFIPLLFTAGIMGFMGVPLKLTTAIIFVVAFGIAVDDTIHFLGAYKKQKAKSPIWRIIKTFKFAGLAILITSVLIIGGFVLFTFSSFATTFYLGFFLSLAMLFALLTDLIFLPIMLLKTNV</sequence>
<evidence type="ECO:0000256" key="5">
    <source>
        <dbReference type="ARBA" id="ARBA00023136"/>
    </source>
</evidence>
<feature type="domain" description="SSD" evidence="7">
    <location>
        <begin position="245"/>
        <end position="365"/>
    </location>
</feature>
<dbReference type="PANTHER" id="PTHR33406:SF12">
    <property type="entry name" value="BLR2997 PROTEIN"/>
    <property type="match status" value="1"/>
</dbReference>
<dbReference type="SUPFAM" id="SSF82866">
    <property type="entry name" value="Multidrug efflux transporter AcrB transmembrane domain"/>
    <property type="match status" value="2"/>
</dbReference>
<accession>A0AA51N9R8</accession>
<dbReference type="RefSeq" id="WP_308348684.1">
    <property type="nucleotide sequence ID" value="NZ_CP129971.1"/>
</dbReference>
<keyword evidence="4 6" id="KW-1133">Transmembrane helix</keyword>
<evidence type="ECO:0000256" key="4">
    <source>
        <dbReference type="ARBA" id="ARBA00022989"/>
    </source>
</evidence>
<evidence type="ECO:0000256" key="6">
    <source>
        <dbReference type="SAM" id="Phobius"/>
    </source>
</evidence>
<dbReference type="InterPro" id="IPR004869">
    <property type="entry name" value="MMPL_dom"/>
</dbReference>
<keyword evidence="5 6" id="KW-0472">Membrane</keyword>
<evidence type="ECO:0000256" key="2">
    <source>
        <dbReference type="ARBA" id="ARBA00022475"/>
    </source>
</evidence>
<keyword evidence="3 6" id="KW-0812">Transmembrane</keyword>
<evidence type="ECO:0000259" key="7">
    <source>
        <dbReference type="PROSITE" id="PS50156"/>
    </source>
</evidence>
<dbReference type="Pfam" id="PF03176">
    <property type="entry name" value="MMPL"/>
    <property type="match status" value="2"/>
</dbReference>
<feature type="transmembrane region" description="Helical" evidence="6">
    <location>
        <begin position="389"/>
        <end position="408"/>
    </location>
</feature>
<dbReference type="EMBL" id="CP129971">
    <property type="protein sequence ID" value="WMN11451.1"/>
    <property type="molecule type" value="Genomic_DNA"/>
</dbReference>
<feature type="transmembrane region" description="Helical" evidence="6">
    <location>
        <begin position="592"/>
        <end position="611"/>
    </location>
</feature>
<comment type="subcellular location">
    <subcellularLocation>
        <location evidence="1">Cell membrane</location>
        <topology evidence="1">Multi-pass membrane protein</topology>
    </subcellularLocation>
</comment>
<gene>
    <name evidence="8" type="ORF">QYS49_38395</name>
</gene>
<evidence type="ECO:0000313" key="9">
    <source>
        <dbReference type="Proteomes" id="UP001230496"/>
    </source>
</evidence>
<proteinExistence type="predicted"/>
<evidence type="ECO:0000313" key="8">
    <source>
        <dbReference type="EMBL" id="WMN11451.1"/>
    </source>
</evidence>
<feature type="transmembrane region" description="Helical" evidence="6">
    <location>
        <begin position="216"/>
        <end position="235"/>
    </location>
</feature>
<evidence type="ECO:0000256" key="1">
    <source>
        <dbReference type="ARBA" id="ARBA00004651"/>
    </source>
</evidence>
<dbReference type="PANTHER" id="PTHR33406">
    <property type="entry name" value="MEMBRANE PROTEIN MJ1562-RELATED"/>
    <property type="match status" value="1"/>
</dbReference>
<dbReference type="PROSITE" id="PS50156">
    <property type="entry name" value="SSD"/>
    <property type="match status" value="2"/>
</dbReference>
<reference evidence="8 9" key="1">
    <citation type="submission" date="2023-08" db="EMBL/GenBank/DDBJ databases">
        <title>Comparative genomics and taxonomic characterization of three novel marine species of genus Marivirga.</title>
        <authorList>
            <person name="Muhammad N."/>
            <person name="Kim S.-G."/>
        </authorList>
    </citation>
    <scope>NUCLEOTIDE SEQUENCE [LARGE SCALE GENOMIC DNA]</scope>
    <source>
        <strain evidence="8 9">BDSF4-3</strain>
    </source>
</reference>
<feature type="transmembrane region" description="Helical" evidence="6">
    <location>
        <begin position="644"/>
        <end position="665"/>
    </location>
</feature>
<protein>
    <submittedName>
        <fullName evidence="8">MMPL family transporter</fullName>
    </submittedName>
</protein>
<feature type="transmembrane region" description="Helical" evidence="6">
    <location>
        <begin position="311"/>
        <end position="334"/>
    </location>
</feature>
<feature type="transmembrane region" description="Helical" evidence="6">
    <location>
        <begin position="268"/>
        <end position="290"/>
    </location>
</feature>